<gene>
    <name evidence="3" type="ORF">ASN18_1765</name>
</gene>
<dbReference type="EC" id="4.2.1.46" evidence="3"/>
<dbReference type="InterPro" id="IPR001509">
    <property type="entry name" value="Epimerase_deHydtase"/>
</dbReference>
<evidence type="ECO:0000313" key="3">
    <source>
        <dbReference type="EMBL" id="KWT85308.1"/>
    </source>
</evidence>
<reference evidence="3 4" key="1">
    <citation type="submission" date="2015-11" db="EMBL/GenBank/DDBJ databases">
        <authorList>
            <person name="Lin W."/>
        </authorList>
    </citation>
    <scope>NUCLEOTIDE SEQUENCE [LARGE SCALE GENOMIC DNA]</scope>
    <source>
        <strain evidence="3 4">HCH-1</strain>
    </source>
</reference>
<accession>A0ABR5SJD5</accession>
<dbReference type="PANTHER" id="PTHR43000">
    <property type="entry name" value="DTDP-D-GLUCOSE 4,6-DEHYDRATASE-RELATED"/>
    <property type="match status" value="1"/>
</dbReference>
<proteinExistence type="inferred from homology"/>
<sequence length="303" mass="33136">MTDEGVFLITGTSGLLGRRLLRVLTREYPQMRVVAAIRTEDSIEADNNIKYTSGDLTLTESWAKMPDNVTHVFHLAAAIPRGGGADDTSVALNNILPVVHLAAQTHHWRHLRQVVYSSSISVYADTPDIINEDSQLGPADAYAASKLAGENLLTPLRKKGVRTAFLRYSSLYGNGQYPGTVLPVMIDCAMKNREILVYGSGERTQDFLHCEDAAIANVLAARRQADGVFNIGSGTPVTMSELAQAVNRVFASGEAKITYLPDKDDGDMGRKINISRARHELTFSPKYQIEEGLEQLKTGMGLN</sequence>
<dbReference type="Gene3D" id="3.40.50.720">
    <property type="entry name" value="NAD(P)-binding Rossmann-like Domain"/>
    <property type="match status" value="1"/>
</dbReference>
<evidence type="ECO:0000259" key="2">
    <source>
        <dbReference type="Pfam" id="PF01370"/>
    </source>
</evidence>
<name>A0ABR5SJD5_9BACT</name>
<protein>
    <submittedName>
        <fullName evidence="3">NAD dependent epimerase/dehydratase</fullName>
        <ecNumber evidence="3">4.2.1.46</ecNumber>
    </submittedName>
</protein>
<evidence type="ECO:0000256" key="1">
    <source>
        <dbReference type="ARBA" id="ARBA00007637"/>
    </source>
</evidence>
<feature type="domain" description="NAD-dependent epimerase/dehydratase" evidence="2">
    <location>
        <begin position="8"/>
        <end position="232"/>
    </location>
</feature>
<evidence type="ECO:0000313" key="4">
    <source>
        <dbReference type="Proteomes" id="UP000060487"/>
    </source>
</evidence>
<dbReference type="RefSeq" id="WP_236861624.1">
    <property type="nucleotide sequence ID" value="NZ_LNQR01000063.1"/>
</dbReference>
<dbReference type="Proteomes" id="UP000060487">
    <property type="component" value="Unassembled WGS sequence"/>
</dbReference>
<keyword evidence="4" id="KW-1185">Reference proteome</keyword>
<dbReference type="Pfam" id="PF01370">
    <property type="entry name" value="Epimerase"/>
    <property type="match status" value="1"/>
</dbReference>
<comment type="similarity">
    <text evidence="1">Belongs to the NAD(P)-dependent epimerase/dehydratase family.</text>
</comment>
<comment type="caution">
    <text evidence="3">The sequence shown here is derived from an EMBL/GenBank/DDBJ whole genome shotgun (WGS) entry which is preliminary data.</text>
</comment>
<organism evidence="3 4">
    <name type="scientific">Candidatus Magnetominusculus xianensis</name>
    <dbReference type="NCBI Taxonomy" id="1748249"/>
    <lineage>
        <taxon>Bacteria</taxon>
        <taxon>Pseudomonadati</taxon>
        <taxon>Nitrospirota</taxon>
        <taxon>Nitrospiria</taxon>
        <taxon>Nitrospirales</taxon>
        <taxon>Nitrospiraceae</taxon>
        <taxon>Candidatus Magnetominusculus</taxon>
    </lineage>
</organism>
<dbReference type="EMBL" id="LNQR01000063">
    <property type="protein sequence ID" value="KWT85308.1"/>
    <property type="molecule type" value="Genomic_DNA"/>
</dbReference>
<dbReference type="InterPro" id="IPR036291">
    <property type="entry name" value="NAD(P)-bd_dom_sf"/>
</dbReference>
<dbReference type="SUPFAM" id="SSF51735">
    <property type="entry name" value="NAD(P)-binding Rossmann-fold domains"/>
    <property type="match status" value="1"/>
</dbReference>
<keyword evidence="3" id="KW-0456">Lyase</keyword>
<dbReference type="GO" id="GO:0008460">
    <property type="term" value="F:dTDP-glucose 4,6-dehydratase activity"/>
    <property type="evidence" value="ECO:0007669"/>
    <property type="project" value="UniProtKB-EC"/>
</dbReference>